<name>A0A139I7L4_9PEZI</name>
<comment type="caution">
    <text evidence="5">The sequence shown here is derived from an EMBL/GenBank/DDBJ whole genome shotgun (WGS) entry which is preliminary data.</text>
</comment>
<dbReference type="GO" id="GO:0022857">
    <property type="term" value="F:transmembrane transporter activity"/>
    <property type="evidence" value="ECO:0007669"/>
    <property type="project" value="InterPro"/>
</dbReference>
<dbReference type="OrthoDB" id="2962993at2759"/>
<feature type="transmembrane region" description="Helical" evidence="3">
    <location>
        <begin position="330"/>
        <end position="350"/>
    </location>
</feature>
<accession>A0A139I7L4</accession>
<dbReference type="EMBL" id="LFZO01000240">
    <property type="protein sequence ID" value="KXT10737.1"/>
    <property type="molecule type" value="Genomic_DNA"/>
</dbReference>
<feature type="transmembrane region" description="Helical" evidence="3">
    <location>
        <begin position="418"/>
        <end position="441"/>
    </location>
</feature>
<evidence type="ECO:0000256" key="3">
    <source>
        <dbReference type="SAM" id="Phobius"/>
    </source>
</evidence>
<dbReference type="InterPro" id="IPR020846">
    <property type="entry name" value="MFS_dom"/>
</dbReference>
<feature type="transmembrane region" description="Helical" evidence="3">
    <location>
        <begin position="195"/>
        <end position="214"/>
    </location>
</feature>
<sequence length="515" mass="56926">MAAVARPFVWFYHEFGIDSIQKTGRNAWLMIAARSLRMFAYGTNALILALFFSELGFPDSRIGLFMTLTLLGDVFLGTFLTLIADRFGRRKILFMGSFLMVITGLCFAMFENFWILLFAAIVGVVSATGGDFGPFRSIEESIISQLTTPSTRSDVLAWYVTLSAWGSSVGSEASGRIIDYLQNKDGWTTKDAYHSLFWIYAAMGIVNAVIVFCLSQDCEANALQEEKKYEQVAQEESEDNSFELTEHPDNHSPVEPSSNPRTTVPLTSSSKFKALATRLASWTGHISGSTLSVVWKLWALLALDSLADGMVPYSLTTYYMDTKFHPKKSTLGHAVGIAYFLQAIGGVFAGPLARKIGLVNTMVLTHIPSSAAVLLFPWPNVFWMTVILLFVRSGLNNMDQAPRTALIAAIVKPEERTAVMGITSMLRTLAATTGPMVTGFLAGSDRFWVAFVAGGAFRLTYDVGLWVLFINIKLHQHEKPADDDDLQMVEQFQLSDSEDEDSTLNEDGRLSKDSE</sequence>
<feature type="region of interest" description="Disordered" evidence="2">
    <location>
        <begin position="230"/>
        <end position="266"/>
    </location>
</feature>
<keyword evidence="6" id="KW-1185">Reference proteome</keyword>
<dbReference type="Gene3D" id="1.20.1250.20">
    <property type="entry name" value="MFS general substrate transporter like domains"/>
    <property type="match status" value="1"/>
</dbReference>
<keyword evidence="3" id="KW-0812">Transmembrane</keyword>
<feature type="transmembrane region" description="Helical" evidence="3">
    <location>
        <begin position="447"/>
        <end position="469"/>
    </location>
</feature>
<proteinExistence type="predicted"/>
<dbReference type="PROSITE" id="PS50850">
    <property type="entry name" value="MFS"/>
    <property type="match status" value="1"/>
</dbReference>
<dbReference type="SUPFAM" id="SSF103473">
    <property type="entry name" value="MFS general substrate transporter"/>
    <property type="match status" value="1"/>
</dbReference>
<dbReference type="Proteomes" id="UP000073492">
    <property type="component" value="Unassembled WGS sequence"/>
</dbReference>
<feature type="compositionally biased region" description="Polar residues" evidence="2">
    <location>
        <begin position="255"/>
        <end position="266"/>
    </location>
</feature>
<keyword evidence="3" id="KW-0472">Membrane</keyword>
<dbReference type="InterPro" id="IPR011701">
    <property type="entry name" value="MFS"/>
</dbReference>
<keyword evidence="3" id="KW-1133">Transmembrane helix</keyword>
<feature type="compositionally biased region" description="Basic and acidic residues" evidence="2">
    <location>
        <begin position="506"/>
        <end position="515"/>
    </location>
</feature>
<evidence type="ECO:0000259" key="4">
    <source>
        <dbReference type="PROSITE" id="PS50850"/>
    </source>
</evidence>
<comment type="subcellular location">
    <subcellularLocation>
        <location evidence="1">Membrane</location>
        <topology evidence="1">Multi-pass membrane protein</topology>
    </subcellularLocation>
</comment>
<dbReference type="PANTHER" id="PTHR23520:SF5">
    <property type="entry name" value="TRANSPORTER, PUTATIVE (AFU_ORTHOLOGUE AFUA_3G04000)-RELATED"/>
    <property type="match status" value="1"/>
</dbReference>
<feature type="transmembrane region" description="Helical" evidence="3">
    <location>
        <begin position="116"/>
        <end position="135"/>
    </location>
</feature>
<dbReference type="InterPro" id="IPR036259">
    <property type="entry name" value="MFS_trans_sf"/>
</dbReference>
<reference evidence="5 6" key="1">
    <citation type="submission" date="2015-07" db="EMBL/GenBank/DDBJ databases">
        <title>Comparative genomics of the Sigatoka disease complex on banana suggests a link between parallel evolutionary changes in Pseudocercospora fijiensis and Pseudocercospora eumusae and increased virulence on the banana host.</title>
        <authorList>
            <person name="Chang T.-C."/>
            <person name="Salvucci A."/>
            <person name="Crous P.W."/>
            <person name="Stergiopoulos I."/>
        </authorList>
    </citation>
    <scope>NUCLEOTIDE SEQUENCE [LARGE SCALE GENOMIC DNA]</scope>
    <source>
        <strain evidence="5 6">CBS 116634</strain>
    </source>
</reference>
<organism evidence="5 6">
    <name type="scientific">Pseudocercospora musae</name>
    <dbReference type="NCBI Taxonomy" id="113226"/>
    <lineage>
        <taxon>Eukaryota</taxon>
        <taxon>Fungi</taxon>
        <taxon>Dikarya</taxon>
        <taxon>Ascomycota</taxon>
        <taxon>Pezizomycotina</taxon>
        <taxon>Dothideomycetes</taxon>
        <taxon>Dothideomycetidae</taxon>
        <taxon>Mycosphaerellales</taxon>
        <taxon>Mycosphaerellaceae</taxon>
        <taxon>Pseudocercospora</taxon>
    </lineage>
</organism>
<protein>
    <recommendedName>
        <fullName evidence="4">Major facilitator superfamily (MFS) profile domain-containing protein</fullName>
    </recommendedName>
</protein>
<feature type="transmembrane region" description="Helical" evidence="3">
    <location>
        <begin position="63"/>
        <end position="83"/>
    </location>
</feature>
<dbReference type="STRING" id="113226.A0A139I7L4"/>
<feature type="region of interest" description="Disordered" evidence="2">
    <location>
        <begin position="485"/>
        <end position="515"/>
    </location>
</feature>
<feature type="domain" description="Major facilitator superfamily (MFS) profile" evidence="4">
    <location>
        <begin position="2"/>
        <end position="473"/>
    </location>
</feature>
<dbReference type="PANTHER" id="PTHR23520">
    <property type="entry name" value="TRANSPORTER, PUTATIVE (AFU_ORTHOLOGUE AFUA_3G04000)-RELATED"/>
    <property type="match status" value="1"/>
</dbReference>
<evidence type="ECO:0000313" key="6">
    <source>
        <dbReference type="Proteomes" id="UP000073492"/>
    </source>
</evidence>
<dbReference type="Pfam" id="PF07690">
    <property type="entry name" value="MFS_1"/>
    <property type="match status" value="2"/>
</dbReference>
<evidence type="ECO:0000313" key="5">
    <source>
        <dbReference type="EMBL" id="KXT10737.1"/>
    </source>
</evidence>
<evidence type="ECO:0000256" key="1">
    <source>
        <dbReference type="ARBA" id="ARBA00004141"/>
    </source>
</evidence>
<gene>
    <name evidence="5" type="ORF">AC579_6836</name>
</gene>
<feature type="transmembrane region" description="Helical" evidence="3">
    <location>
        <begin position="38"/>
        <end position="57"/>
    </location>
</feature>
<dbReference type="AlphaFoldDB" id="A0A139I7L4"/>
<dbReference type="GO" id="GO:0000329">
    <property type="term" value="C:fungal-type vacuole membrane"/>
    <property type="evidence" value="ECO:0007669"/>
    <property type="project" value="TreeGrafter"/>
</dbReference>
<feature type="transmembrane region" description="Helical" evidence="3">
    <location>
        <begin position="370"/>
        <end position="391"/>
    </location>
</feature>
<evidence type="ECO:0000256" key="2">
    <source>
        <dbReference type="SAM" id="MobiDB-lite"/>
    </source>
</evidence>